<gene>
    <name evidence="4" type="ORF">WMO43_08630</name>
</gene>
<dbReference type="InterPro" id="IPR013128">
    <property type="entry name" value="Peptidase_C1A"/>
</dbReference>
<dbReference type="InterPro" id="IPR000668">
    <property type="entry name" value="Peptidase_C1A_C"/>
</dbReference>
<dbReference type="InterPro" id="IPR025660">
    <property type="entry name" value="Pept_his_AS"/>
</dbReference>
<dbReference type="SUPFAM" id="SSF49265">
    <property type="entry name" value="Fibronectin type III"/>
    <property type="match status" value="1"/>
</dbReference>
<comment type="caution">
    <text evidence="4">The sequence shown here is derived from an EMBL/GenBank/DDBJ whole genome shotgun (WGS) entry which is preliminary data.</text>
</comment>
<dbReference type="InterPro" id="IPR038765">
    <property type="entry name" value="Papain-like_cys_pep_sf"/>
</dbReference>
<dbReference type="Pfam" id="PF00112">
    <property type="entry name" value="Peptidase_C1"/>
    <property type="match status" value="1"/>
</dbReference>
<evidence type="ECO:0000313" key="4">
    <source>
        <dbReference type="EMBL" id="MEQ2557932.1"/>
    </source>
</evidence>
<proteinExistence type="inferred from homology"/>
<keyword evidence="2" id="KW-0732">Signal</keyword>
<accession>A0ABV1HFU3</accession>
<comment type="similarity">
    <text evidence="1">Belongs to the peptidase C1 family.</text>
</comment>
<dbReference type="InterPro" id="IPR013783">
    <property type="entry name" value="Ig-like_fold"/>
</dbReference>
<dbReference type="PROSITE" id="PS00639">
    <property type="entry name" value="THIOL_PROTEASE_HIS"/>
    <property type="match status" value="1"/>
</dbReference>
<feature type="domain" description="Fibronectin type-III" evidence="3">
    <location>
        <begin position="699"/>
        <end position="791"/>
    </location>
</feature>
<protein>
    <submittedName>
        <fullName evidence="4">C1 family peptidase</fullName>
    </submittedName>
</protein>
<name>A0ABV1HFU3_9FIRM</name>
<dbReference type="Pfam" id="PF00041">
    <property type="entry name" value="fn3"/>
    <property type="match status" value="1"/>
</dbReference>
<dbReference type="Gene3D" id="2.60.40.10">
    <property type="entry name" value="Immunoglobulins"/>
    <property type="match status" value="2"/>
</dbReference>
<evidence type="ECO:0000313" key="5">
    <source>
        <dbReference type="Proteomes" id="UP001454489"/>
    </source>
</evidence>
<dbReference type="Proteomes" id="UP001454489">
    <property type="component" value="Unassembled WGS sequence"/>
</dbReference>
<dbReference type="SUPFAM" id="SSF54001">
    <property type="entry name" value="Cysteine proteinases"/>
    <property type="match status" value="1"/>
</dbReference>
<evidence type="ECO:0000256" key="1">
    <source>
        <dbReference type="ARBA" id="ARBA00008455"/>
    </source>
</evidence>
<evidence type="ECO:0000259" key="3">
    <source>
        <dbReference type="PROSITE" id="PS50853"/>
    </source>
</evidence>
<organism evidence="4 5">
    <name type="scientific">Maccoyibacter intestinihominis</name>
    <dbReference type="NCBI Taxonomy" id="3133499"/>
    <lineage>
        <taxon>Bacteria</taxon>
        <taxon>Bacillati</taxon>
        <taxon>Bacillota</taxon>
        <taxon>Clostridia</taxon>
        <taxon>Lachnospirales</taxon>
        <taxon>Lachnospiraceae</taxon>
        <taxon>Maccoyibacter</taxon>
    </lineage>
</organism>
<dbReference type="EMBL" id="JBBMEX010000008">
    <property type="protein sequence ID" value="MEQ2557932.1"/>
    <property type="molecule type" value="Genomic_DNA"/>
</dbReference>
<keyword evidence="5" id="KW-1185">Reference proteome</keyword>
<dbReference type="CDD" id="cd00063">
    <property type="entry name" value="FN3"/>
    <property type="match status" value="1"/>
</dbReference>
<dbReference type="PROSITE" id="PS50853">
    <property type="entry name" value="FN3"/>
    <property type="match status" value="1"/>
</dbReference>
<feature type="chain" id="PRO_5045492842" evidence="2">
    <location>
        <begin position="26"/>
        <end position="791"/>
    </location>
</feature>
<reference evidence="4 5" key="1">
    <citation type="submission" date="2024-03" db="EMBL/GenBank/DDBJ databases">
        <title>Human intestinal bacterial collection.</title>
        <authorList>
            <person name="Pauvert C."/>
            <person name="Hitch T.C.A."/>
            <person name="Clavel T."/>
        </authorList>
    </citation>
    <scope>NUCLEOTIDE SEQUENCE [LARGE SCALE GENOMIC DNA]</scope>
    <source>
        <strain evidence="4 5">CLA-AA-H185</strain>
    </source>
</reference>
<dbReference type="SMART" id="SM00645">
    <property type="entry name" value="Pept_C1"/>
    <property type="match status" value="1"/>
</dbReference>
<evidence type="ECO:0000256" key="2">
    <source>
        <dbReference type="SAM" id="SignalP"/>
    </source>
</evidence>
<dbReference type="CDD" id="cd02619">
    <property type="entry name" value="Peptidase_C1"/>
    <property type="match status" value="1"/>
</dbReference>
<sequence length="791" mass="87205">MIKRISAVFLITAMIIGLCPQTVYAENETGQAENSQQTAEQGEGYHFVDLELPKTAGTQSKAGVRAYGAGIPEKYDARSLIGTVRKQGGYQTCWSFAALASAEASLITKGYATNALDLSEYQLAYFFYHHVTDPLGNTEGDATRPLTKDFANQGGNSMFTTWALAGWQGAALESALPYDTLSTTAQLPDSLAYGQDWAHMQNAYWISSSDMESIKQMVMQYGAVNIGYQESGGYRNATYNSYYNPSGTGSGHAVTIVGWDDAFSKEHFNQTPKEDGAWLIRNSWGTDSGENGYFWMSYEDASISSQAFVFDFERADNYSYNYQYDGGNGISRIKINNNGMAGDIFKVYGSSPQILSAVSLGIYDTNVKYKLSIYKDPDAGNPTSGTLAATQSGTMPGYAGYYTIPLEKQIILYPGHTFSVVYQLENPSGNEVTIFVDTSYTNGGWISFKSSTAAGQSLLKMSSTSGWYDLHTNTTPMCARIKAFTKTTACLHTDQETSVTKADASKGTDGSITTKCKDCNITLSKSNISAPNKIVLGNDSYTYDGKTKEPSVKVYDKTGKVISAANYTISRSSGRKEPGTYTVKVTFKGNYSGTLSSSFKIQLGKVKGLKNGTLKTDSVQIKWNKLTGATNYQIYRYDSAKKKYVKLKTVSSGKSSYTDKKREAARAYKYKIRAYRSTGGKTSYSSYSDVLYTAAKPKKVSALTAKKKTKNSVKLTWKKTTRADGYQIYRYNSTKKKWEKVTTIKKGTTVTYTNKKLKSKKTYQYKVRAYRQNGNTTAYGSYSDILKVRTK</sequence>
<dbReference type="InterPro" id="IPR003961">
    <property type="entry name" value="FN3_dom"/>
</dbReference>
<dbReference type="InterPro" id="IPR040528">
    <property type="entry name" value="Lectin-like"/>
</dbReference>
<dbReference type="PANTHER" id="PTHR12411">
    <property type="entry name" value="CYSTEINE PROTEASE FAMILY C1-RELATED"/>
    <property type="match status" value="1"/>
</dbReference>
<dbReference type="Pfam" id="PF18560">
    <property type="entry name" value="Lectin_like"/>
    <property type="match status" value="1"/>
</dbReference>
<dbReference type="SMART" id="SM00060">
    <property type="entry name" value="FN3"/>
    <property type="match status" value="2"/>
</dbReference>
<feature type="signal peptide" evidence="2">
    <location>
        <begin position="1"/>
        <end position="25"/>
    </location>
</feature>
<dbReference type="InterPro" id="IPR036116">
    <property type="entry name" value="FN3_sf"/>
</dbReference>
<dbReference type="Gene3D" id="3.90.70.10">
    <property type="entry name" value="Cysteine proteinases"/>
    <property type="match status" value="1"/>
</dbReference>
<dbReference type="RefSeq" id="WP_353530927.1">
    <property type="nucleotide sequence ID" value="NZ_JBBMEX010000008.1"/>
</dbReference>